<feature type="active site" description="Proton acceptor" evidence="8">
    <location>
        <position position="195"/>
    </location>
</feature>
<evidence type="ECO:0000256" key="1">
    <source>
        <dbReference type="ARBA" id="ARBA00005196"/>
    </source>
</evidence>
<organism evidence="10 11">
    <name type="scientific">Arcobacter arenosus</name>
    <dbReference type="NCBI Taxonomy" id="2576037"/>
    <lineage>
        <taxon>Bacteria</taxon>
        <taxon>Pseudomonadati</taxon>
        <taxon>Campylobacterota</taxon>
        <taxon>Epsilonproteobacteria</taxon>
        <taxon>Campylobacterales</taxon>
        <taxon>Arcobacteraceae</taxon>
        <taxon>Arcobacter</taxon>
    </lineage>
</organism>
<dbReference type="GO" id="GO:0009089">
    <property type="term" value="P:lysine biosynthetic process via diaminopimelate"/>
    <property type="evidence" value="ECO:0007669"/>
    <property type="project" value="UniProtKB-UniRule"/>
</dbReference>
<dbReference type="RefSeq" id="WP_138152022.1">
    <property type="nucleotide sequence ID" value="NZ_VANU01000002.1"/>
</dbReference>
<dbReference type="Gene3D" id="3.10.310.10">
    <property type="entry name" value="Diaminopimelate Epimerase, Chain A, domain 1"/>
    <property type="match status" value="2"/>
</dbReference>
<dbReference type="InterPro" id="IPR001653">
    <property type="entry name" value="DAP_epimerase_DapF"/>
</dbReference>
<dbReference type="PANTHER" id="PTHR31689">
    <property type="entry name" value="DIAMINOPIMELATE EPIMERASE, CHLOROPLASTIC"/>
    <property type="match status" value="1"/>
</dbReference>
<dbReference type="HAMAP" id="MF_00197">
    <property type="entry name" value="DAP_epimerase"/>
    <property type="match status" value="1"/>
</dbReference>
<keyword evidence="8" id="KW-0963">Cytoplasm</keyword>
<reference evidence="10 11" key="1">
    <citation type="submission" date="2019-05" db="EMBL/GenBank/DDBJ databases">
        <title>Arcobacter sp. nov., isolated from sea sediment.</title>
        <authorList>
            <person name="Kim W."/>
        </authorList>
    </citation>
    <scope>NUCLEOTIDE SEQUENCE [LARGE SCALE GENOMIC DNA]</scope>
    <source>
        <strain evidence="10 11">CAU 1517</strain>
    </source>
</reference>
<feature type="site" description="Could be important to modulate the pK values of the two catalytic cysteine residues" evidence="8">
    <location>
        <position position="138"/>
    </location>
</feature>
<dbReference type="PROSITE" id="PS01326">
    <property type="entry name" value="DAP_EPIMERASE"/>
    <property type="match status" value="1"/>
</dbReference>
<feature type="binding site" evidence="8">
    <location>
        <position position="11"/>
    </location>
    <ligand>
        <name>substrate</name>
    </ligand>
</feature>
<dbReference type="UniPathway" id="UPA00034">
    <property type="reaction ID" value="UER00025"/>
</dbReference>
<dbReference type="PANTHER" id="PTHR31689:SF0">
    <property type="entry name" value="DIAMINOPIMELATE EPIMERASE"/>
    <property type="match status" value="1"/>
</dbReference>
<feature type="binding site" evidence="8">
    <location>
        <begin position="70"/>
        <end position="71"/>
    </location>
    <ligand>
        <name>substrate</name>
    </ligand>
</feature>
<dbReference type="Proteomes" id="UP000308901">
    <property type="component" value="Unassembled WGS sequence"/>
</dbReference>
<accession>A0A5R8Y2Y8</accession>
<name>A0A5R8Y2Y8_9BACT</name>
<feature type="binding site" evidence="8">
    <location>
        <begin position="196"/>
        <end position="197"/>
    </location>
    <ligand>
        <name>substrate</name>
    </ligand>
</feature>
<sequence>MTYTKYSASGNDFVIFHSFVEKDFTEDAIKLCNRTEGIGADGFVAVLPCDGADFKWQFRNSDGSDAAMCGNATRAVAHYAYNNNLAPAHMKFLTEAGLIESKVDGNIVETQMTEPKIIKEPFEQEGFTWFLIDTGVPHLVALTDDLNNYDHDLCAKMRYEHNANVNFAKVENTPSGKIIKVRTYERGVEGETLACGTGMVACFLRALDLGLVEEKTFVYPKSGEELTISKINGKVYFKGAVKKVFTATI</sequence>
<evidence type="ECO:0000256" key="5">
    <source>
        <dbReference type="ARBA" id="ARBA00023154"/>
    </source>
</evidence>
<feature type="binding site" evidence="8">
    <location>
        <begin position="185"/>
        <end position="186"/>
    </location>
    <ligand>
        <name>substrate</name>
    </ligand>
</feature>
<feature type="binding site" evidence="8">
    <location>
        <position position="60"/>
    </location>
    <ligand>
        <name>substrate</name>
    </ligand>
</feature>
<feature type="binding site" evidence="8">
    <location>
        <position position="164"/>
    </location>
    <ligand>
        <name>substrate</name>
    </ligand>
</feature>
<dbReference type="GO" id="GO:0008837">
    <property type="term" value="F:diaminopimelate epimerase activity"/>
    <property type="evidence" value="ECO:0007669"/>
    <property type="project" value="UniProtKB-UniRule"/>
</dbReference>
<dbReference type="EMBL" id="VANU01000002">
    <property type="protein sequence ID" value="TLP39439.1"/>
    <property type="molecule type" value="Genomic_DNA"/>
</dbReference>
<gene>
    <name evidence="8" type="primary">dapF</name>
    <name evidence="10" type="ORF">FDK22_06100</name>
</gene>
<evidence type="ECO:0000313" key="10">
    <source>
        <dbReference type="EMBL" id="TLP39439.1"/>
    </source>
</evidence>
<comment type="subcellular location">
    <subcellularLocation>
        <location evidence="8">Cytoplasm</location>
    </subcellularLocation>
</comment>
<evidence type="ECO:0000256" key="3">
    <source>
        <dbReference type="ARBA" id="ARBA00013080"/>
    </source>
</evidence>
<protein>
    <recommendedName>
        <fullName evidence="3 8">Diaminopimelate epimerase</fullName>
        <shortName evidence="8">DAP epimerase</shortName>
        <ecNumber evidence="3 8">5.1.1.7</ecNumber>
    </recommendedName>
    <alternativeName>
        <fullName evidence="8">PLP-independent amino acid racemase</fullName>
    </alternativeName>
</protein>
<comment type="similarity">
    <text evidence="2 8">Belongs to the diaminopimelate epimerase family.</text>
</comment>
<comment type="function">
    <text evidence="8">Catalyzes the stereoinversion of LL-2,6-diaminopimelate (L,L-DAP) to meso-diaminopimelate (meso-DAP), a precursor of L-lysine and an essential component of the bacterial peptidoglycan.</text>
</comment>
<dbReference type="SUPFAM" id="SSF54506">
    <property type="entry name" value="Diaminopimelate epimerase-like"/>
    <property type="match status" value="2"/>
</dbReference>
<dbReference type="NCBIfam" id="TIGR00652">
    <property type="entry name" value="DapF"/>
    <property type="match status" value="1"/>
</dbReference>
<keyword evidence="11" id="KW-1185">Reference proteome</keyword>
<dbReference type="OrthoDB" id="9805408at2"/>
<comment type="catalytic activity">
    <reaction evidence="7 8">
        <text>(2S,6S)-2,6-diaminopimelate = meso-2,6-diaminopimelate</text>
        <dbReference type="Rhea" id="RHEA:15393"/>
        <dbReference type="ChEBI" id="CHEBI:57609"/>
        <dbReference type="ChEBI" id="CHEBI:57791"/>
        <dbReference type="EC" id="5.1.1.7"/>
    </reaction>
</comment>
<evidence type="ECO:0000256" key="9">
    <source>
        <dbReference type="PROSITE-ProRule" id="PRU10125"/>
    </source>
</evidence>
<feature type="active site" description="Proton donor" evidence="8">
    <location>
        <position position="69"/>
    </location>
</feature>
<evidence type="ECO:0000256" key="7">
    <source>
        <dbReference type="ARBA" id="ARBA00051712"/>
    </source>
</evidence>
<evidence type="ECO:0000256" key="6">
    <source>
        <dbReference type="ARBA" id="ARBA00023235"/>
    </source>
</evidence>
<evidence type="ECO:0000256" key="8">
    <source>
        <dbReference type="HAMAP-Rule" id="MF_00197"/>
    </source>
</evidence>
<dbReference type="InterPro" id="IPR018510">
    <property type="entry name" value="DAP_epimerase_AS"/>
</dbReference>
<evidence type="ECO:0000256" key="2">
    <source>
        <dbReference type="ARBA" id="ARBA00010219"/>
    </source>
</evidence>
<comment type="pathway">
    <text evidence="1 8">Amino-acid biosynthesis; L-lysine biosynthesis via DAP pathway; DL-2,6-diaminopimelate from LL-2,6-diaminopimelate: step 1/1.</text>
</comment>
<comment type="caution">
    <text evidence="8">Lacks conserved residue(s) required for the propagation of feature annotation.</text>
</comment>
<dbReference type="AlphaFoldDB" id="A0A5R8Y2Y8"/>
<comment type="subunit">
    <text evidence="8">Homodimer.</text>
</comment>
<keyword evidence="4 8" id="KW-0028">Amino-acid biosynthesis</keyword>
<dbReference type="Pfam" id="PF01678">
    <property type="entry name" value="DAP_epimerase"/>
    <property type="match status" value="2"/>
</dbReference>
<feature type="active site" evidence="9">
    <location>
        <position position="69"/>
    </location>
</feature>
<keyword evidence="6 8" id="KW-0413">Isomerase</keyword>
<feature type="site" description="Could be important to modulate the pK values of the two catalytic cysteine residues" evidence="8">
    <location>
        <position position="185"/>
    </location>
</feature>
<proteinExistence type="inferred from homology"/>
<comment type="caution">
    <text evidence="10">The sequence shown here is derived from an EMBL/GenBank/DDBJ whole genome shotgun (WGS) entry which is preliminary data.</text>
</comment>
<dbReference type="GO" id="GO:0005829">
    <property type="term" value="C:cytosol"/>
    <property type="evidence" value="ECO:0007669"/>
    <property type="project" value="TreeGrafter"/>
</dbReference>
<dbReference type="EC" id="5.1.1.7" evidence="3 8"/>
<keyword evidence="5 8" id="KW-0457">Lysine biosynthesis</keyword>
<evidence type="ECO:0000256" key="4">
    <source>
        <dbReference type="ARBA" id="ARBA00022605"/>
    </source>
</evidence>
<evidence type="ECO:0000313" key="11">
    <source>
        <dbReference type="Proteomes" id="UP000308901"/>
    </source>
</evidence>